<accession>A0A388LN66</accession>
<feature type="region of interest" description="Disordered" evidence="1">
    <location>
        <begin position="106"/>
        <end position="218"/>
    </location>
</feature>
<feature type="compositionally biased region" description="Basic and acidic residues" evidence="1">
    <location>
        <begin position="140"/>
        <end position="153"/>
    </location>
</feature>
<reference evidence="2 3" key="1">
    <citation type="journal article" date="2018" name="Cell">
        <title>The Chara Genome: Secondary Complexity and Implications for Plant Terrestrialization.</title>
        <authorList>
            <person name="Nishiyama T."/>
            <person name="Sakayama H."/>
            <person name="Vries J.D."/>
            <person name="Buschmann H."/>
            <person name="Saint-Marcoux D."/>
            <person name="Ullrich K.K."/>
            <person name="Haas F.B."/>
            <person name="Vanderstraeten L."/>
            <person name="Becker D."/>
            <person name="Lang D."/>
            <person name="Vosolsobe S."/>
            <person name="Rombauts S."/>
            <person name="Wilhelmsson P.K.I."/>
            <person name="Janitza P."/>
            <person name="Kern R."/>
            <person name="Heyl A."/>
            <person name="Rumpler F."/>
            <person name="Villalobos L.I.A.C."/>
            <person name="Clay J.M."/>
            <person name="Skokan R."/>
            <person name="Toyoda A."/>
            <person name="Suzuki Y."/>
            <person name="Kagoshima H."/>
            <person name="Schijlen E."/>
            <person name="Tajeshwar N."/>
            <person name="Catarino B."/>
            <person name="Hetherington A.J."/>
            <person name="Saltykova A."/>
            <person name="Bonnot C."/>
            <person name="Breuninger H."/>
            <person name="Symeonidi A."/>
            <person name="Radhakrishnan G.V."/>
            <person name="Van Nieuwerburgh F."/>
            <person name="Deforce D."/>
            <person name="Chang C."/>
            <person name="Karol K.G."/>
            <person name="Hedrich R."/>
            <person name="Ulvskov P."/>
            <person name="Glockner G."/>
            <person name="Delwiche C.F."/>
            <person name="Petrasek J."/>
            <person name="Van de Peer Y."/>
            <person name="Friml J."/>
            <person name="Beilby M."/>
            <person name="Dolan L."/>
            <person name="Kohara Y."/>
            <person name="Sugano S."/>
            <person name="Fujiyama A."/>
            <person name="Delaux P.-M."/>
            <person name="Quint M."/>
            <person name="TheiBen G."/>
            <person name="Hagemann M."/>
            <person name="Harholt J."/>
            <person name="Dunand C."/>
            <person name="Zachgo S."/>
            <person name="Langdale J."/>
            <person name="Maumus F."/>
            <person name="Straeten D.V.D."/>
            <person name="Gould S.B."/>
            <person name="Rensing S.A."/>
        </authorList>
    </citation>
    <scope>NUCLEOTIDE SEQUENCE [LARGE SCALE GENOMIC DNA]</scope>
    <source>
        <strain evidence="2 3">S276</strain>
    </source>
</reference>
<protein>
    <submittedName>
        <fullName evidence="2">Uncharacterized protein</fullName>
    </submittedName>
</protein>
<sequence length="218" mass="24895">MMVRTQARVFEDAGEDENRKAQKKCCVYKYIRVGHNLGERFPRNRMLKCVFCGHEFQGNQFVAGRHFWQGKGCLAVTDEALVDIDYNTDYKLDGKILERMRRFEELHGPEPAMDPHRDERGVRQVRDDEDVIDVDNVVEEGARAGPSERDRGKGVVSEPGGQQGQYFKDSHVSAHAQAHVSADEAGPSKGKKKDREEETRPGVQKRLRQNTNRESYCS</sequence>
<proteinExistence type="predicted"/>
<feature type="compositionally biased region" description="Basic and acidic residues" evidence="1">
    <location>
        <begin position="106"/>
        <end position="126"/>
    </location>
</feature>
<evidence type="ECO:0000313" key="2">
    <source>
        <dbReference type="EMBL" id="GBG83709.1"/>
    </source>
</evidence>
<dbReference type="Proteomes" id="UP000265515">
    <property type="component" value="Unassembled WGS sequence"/>
</dbReference>
<feature type="compositionally biased region" description="Polar residues" evidence="1">
    <location>
        <begin position="209"/>
        <end position="218"/>
    </location>
</feature>
<dbReference type="AlphaFoldDB" id="A0A388LN66"/>
<feature type="compositionally biased region" description="Acidic residues" evidence="1">
    <location>
        <begin position="127"/>
        <end position="138"/>
    </location>
</feature>
<organism evidence="2 3">
    <name type="scientific">Chara braunii</name>
    <name type="common">Braun's stonewort</name>
    <dbReference type="NCBI Taxonomy" id="69332"/>
    <lineage>
        <taxon>Eukaryota</taxon>
        <taxon>Viridiplantae</taxon>
        <taxon>Streptophyta</taxon>
        <taxon>Charophyceae</taxon>
        <taxon>Charales</taxon>
        <taxon>Characeae</taxon>
        <taxon>Chara</taxon>
    </lineage>
</organism>
<dbReference type="Gramene" id="GBG83709">
    <property type="protein sequence ID" value="GBG83709"/>
    <property type="gene ID" value="CBR_g37510"/>
</dbReference>
<comment type="caution">
    <text evidence="2">The sequence shown here is derived from an EMBL/GenBank/DDBJ whole genome shotgun (WGS) entry which is preliminary data.</text>
</comment>
<name>A0A388LN66_CHABU</name>
<gene>
    <name evidence="2" type="ORF">CBR_g37510</name>
</gene>
<evidence type="ECO:0000256" key="1">
    <source>
        <dbReference type="SAM" id="MobiDB-lite"/>
    </source>
</evidence>
<keyword evidence="3" id="KW-1185">Reference proteome</keyword>
<evidence type="ECO:0000313" key="3">
    <source>
        <dbReference type="Proteomes" id="UP000265515"/>
    </source>
</evidence>
<dbReference type="EMBL" id="BFEA01000448">
    <property type="protein sequence ID" value="GBG83709.1"/>
    <property type="molecule type" value="Genomic_DNA"/>
</dbReference>